<reference evidence="2 3" key="1">
    <citation type="journal article" date="2016" name="Nat. Commun.">
        <title>Thousands of microbial genomes shed light on interconnected biogeochemical processes in an aquifer system.</title>
        <authorList>
            <person name="Anantharaman K."/>
            <person name="Brown C.T."/>
            <person name="Hug L.A."/>
            <person name="Sharon I."/>
            <person name="Castelle C.J."/>
            <person name="Probst A.J."/>
            <person name="Thomas B.C."/>
            <person name="Singh A."/>
            <person name="Wilkins M.J."/>
            <person name="Karaoz U."/>
            <person name="Brodie E.L."/>
            <person name="Williams K.H."/>
            <person name="Hubbard S.S."/>
            <person name="Banfield J.F."/>
        </authorList>
    </citation>
    <scope>NUCLEOTIDE SEQUENCE [LARGE SCALE GENOMIC DNA]</scope>
</reference>
<keyword evidence="1" id="KW-1133">Transmembrane helix</keyword>
<dbReference type="Proteomes" id="UP000177354">
    <property type="component" value="Unassembled WGS sequence"/>
</dbReference>
<dbReference type="EMBL" id="MFJF01000012">
    <property type="protein sequence ID" value="OGG06996.1"/>
    <property type="molecule type" value="Genomic_DNA"/>
</dbReference>
<evidence type="ECO:0000313" key="3">
    <source>
        <dbReference type="Proteomes" id="UP000177354"/>
    </source>
</evidence>
<accession>A0A1F5Z3J6</accession>
<gene>
    <name evidence="2" type="ORF">A2777_03955</name>
</gene>
<evidence type="ECO:0000313" key="2">
    <source>
        <dbReference type="EMBL" id="OGG06996.1"/>
    </source>
</evidence>
<comment type="caution">
    <text evidence="2">The sequence shown here is derived from an EMBL/GenBank/DDBJ whole genome shotgun (WGS) entry which is preliminary data.</text>
</comment>
<feature type="transmembrane region" description="Helical" evidence="1">
    <location>
        <begin position="385"/>
        <end position="407"/>
    </location>
</feature>
<feature type="transmembrane region" description="Helical" evidence="1">
    <location>
        <begin position="413"/>
        <end position="435"/>
    </location>
</feature>
<name>A0A1F5Z3J6_9BACT</name>
<protein>
    <submittedName>
        <fullName evidence="2">Uncharacterized protein</fullName>
    </submittedName>
</protein>
<sequence length="504" mass="56321">MAPDALIKQPIPDELNAEKESQNQQTEAYVSEVPEGEMTTMWAGVLTYIAANPLNKQERVLEALKRINRPNFEYELLKVRYGGRFQSLKVDFELVKKEVGKQRKSKKGQQRGYAQVGMGPFKRFKEKIDFDAFDHKEQAYHVAAAVQNRINAQELRGKIEKTAEIYNLNPENSTKLARGIADWQRKNPGKHIDEYFQKTGQHIQYTQQPSKDNFFKRRKKEKEITGALYSELNGVRLDTIKANREQIISAQAEVKKLLEGPVVSREELYARIKNTLHPIEPVSTLPLSEAALPATKMPEAATTTGEIPIKQQADTGPRIPLTLSGGLPQHASPRISIPALKELNLPKLGNFLGKAKNFTNLGGSLIQKGLFKLGGKLALKAGLQAGLGTATGGIYTAASIIAGLIGIDLDKFALKAALFAVFFPIGLVLIMLFVFMNFKSLNKFPSGVDLAYPVKAKISPENQAYSWNTFEKQILEKAFADNKLWDKFEREVFLDGKEFLSSKK</sequence>
<keyword evidence="1" id="KW-0472">Membrane</keyword>
<organism evidence="2 3">
    <name type="scientific">Candidatus Gottesmanbacteria bacterium RIFCSPHIGHO2_01_FULL_40_15</name>
    <dbReference type="NCBI Taxonomy" id="1798376"/>
    <lineage>
        <taxon>Bacteria</taxon>
        <taxon>Candidatus Gottesmaniibacteriota</taxon>
    </lineage>
</organism>
<keyword evidence="1" id="KW-0812">Transmembrane</keyword>
<dbReference type="AlphaFoldDB" id="A0A1F5Z3J6"/>
<proteinExistence type="predicted"/>
<evidence type="ECO:0000256" key="1">
    <source>
        <dbReference type="SAM" id="Phobius"/>
    </source>
</evidence>